<name>H3SAH3_9BACL</name>
<keyword evidence="3" id="KW-1185">Reference proteome</keyword>
<comment type="caution">
    <text evidence="2">The sequence shown here is derived from an EMBL/GenBank/DDBJ whole genome shotgun (WGS) entry which is preliminary data.</text>
</comment>
<dbReference type="STRING" id="1131935.PDENDC454_02540"/>
<dbReference type="PROSITE" id="PS50222">
    <property type="entry name" value="EF_HAND_2"/>
    <property type="match status" value="1"/>
</dbReference>
<dbReference type="InterPro" id="IPR002048">
    <property type="entry name" value="EF_hand_dom"/>
</dbReference>
<sequence length="426" mass="47913">MAKVGEQIKHPETGWKRYDDSDGAITYFPDAGWGKVNHNDHYLGAATGSYTKESHNKLIFSFVGTKMRLILAHSNTYSDKIQIKIDGNIVEYFSARSPAFTTQILSYEKLGLKYEQHTVEVAVVNKPTDSAGFDFRFDAIDIDDNGQLLHFDEVNDIAKLRIGKKIRCHYKAAPNSFGTFSGLGKETSDFLAPTTSSATPNGDFYFICVDKDHLGRWKLIADRNLQHSISWNTLNSAGVASGSGLPVLLDKDCLATIRLIEGGIGIGKDNEWDEYIVNSNLKGLISAGDNRVWNFKDMKSWTSSSWHDYSEMRTVRGASLSYENPKDTRSVVGFRPVLLLAVKYIRNIFVHNNTYKTYNNGWRPISTTLPSKNTFMNEGMSDLSVLDRKEQLVSFPMTPSILGEGRLFKVKVDYKKYFDVNGIDVK</sequence>
<dbReference type="RefSeq" id="WP_006675014.1">
    <property type="nucleotide sequence ID" value="NZ_AHKH01000004.1"/>
</dbReference>
<evidence type="ECO:0000313" key="2">
    <source>
        <dbReference type="EMBL" id="EHQ63976.1"/>
    </source>
</evidence>
<accession>H3SAH3</accession>
<evidence type="ECO:0000259" key="1">
    <source>
        <dbReference type="PROSITE" id="PS50222"/>
    </source>
</evidence>
<gene>
    <name evidence="2" type="ORF">PDENDC454_02540</name>
</gene>
<dbReference type="Proteomes" id="UP000003900">
    <property type="component" value="Unassembled WGS sequence"/>
</dbReference>
<evidence type="ECO:0000313" key="3">
    <source>
        <dbReference type="Proteomes" id="UP000003900"/>
    </source>
</evidence>
<dbReference type="PATRIC" id="fig|1131935.3.peg.505"/>
<dbReference type="EMBL" id="AHKH01000004">
    <property type="protein sequence ID" value="EHQ63976.1"/>
    <property type="molecule type" value="Genomic_DNA"/>
</dbReference>
<dbReference type="GO" id="GO:0005509">
    <property type="term" value="F:calcium ion binding"/>
    <property type="evidence" value="ECO:0007669"/>
    <property type="project" value="InterPro"/>
</dbReference>
<feature type="domain" description="EF-hand" evidence="1">
    <location>
        <begin position="128"/>
        <end position="164"/>
    </location>
</feature>
<reference evidence="2 3" key="1">
    <citation type="journal article" date="2012" name="J. Bacteriol.">
        <title>Genome Sequence of the Pattern-Forming Social Bacterium Paenibacillus dendritiformis C454 Chiral Morphotype.</title>
        <authorList>
            <person name="Sirota-Madi A."/>
            <person name="Olender T."/>
            <person name="Helman Y."/>
            <person name="Brainis I."/>
            <person name="Finkelshtein A."/>
            <person name="Roth D."/>
            <person name="Hagai E."/>
            <person name="Leshkowitz D."/>
            <person name="Brodsky L."/>
            <person name="Galatenko V."/>
            <person name="Nikolaev V."/>
            <person name="Gutnick D.L."/>
            <person name="Lancet D."/>
            <person name="Ben-Jacob E."/>
        </authorList>
    </citation>
    <scope>NUCLEOTIDE SEQUENCE [LARGE SCALE GENOMIC DNA]</scope>
    <source>
        <strain evidence="2 3">C454</strain>
    </source>
</reference>
<protein>
    <recommendedName>
        <fullName evidence="1">EF-hand domain-containing protein</fullName>
    </recommendedName>
</protein>
<dbReference type="OrthoDB" id="5291305at2"/>
<organism evidence="2 3">
    <name type="scientific">Paenibacillus dendritiformis C454</name>
    <dbReference type="NCBI Taxonomy" id="1131935"/>
    <lineage>
        <taxon>Bacteria</taxon>
        <taxon>Bacillati</taxon>
        <taxon>Bacillota</taxon>
        <taxon>Bacilli</taxon>
        <taxon>Bacillales</taxon>
        <taxon>Paenibacillaceae</taxon>
        <taxon>Paenibacillus</taxon>
    </lineage>
</organism>
<dbReference type="AlphaFoldDB" id="H3SAH3"/>
<dbReference type="Gene3D" id="2.60.120.260">
    <property type="entry name" value="Galactose-binding domain-like"/>
    <property type="match status" value="1"/>
</dbReference>
<proteinExistence type="predicted"/>